<feature type="transmembrane region" description="Helical" evidence="6">
    <location>
        <begin position="283"/>
        <end position="302"/>
    </location>
</feature>
<name>A0ABS7KYJ0_CLOSR</name>
<dbReference type="PANTHER" id="PTHR43568:SF1">
    <property type="entry name" value="P PROTEIN"/>
    <property type="match status" value="1"/>
</dbReference>
<comment type="caution">
    <text evidence="8">The sequence shown here is derived from an EMBL/GenBank/DDBJ whole genome shotgun (WGS) entry which is preliminary data.</text>
</comment>
<feature type="transmembrane region" description="Helical" evidence="6">
    <location>
        <begin position="314"/>
        <end position="338"/>
    </location>
</feature>
<dbReference type="PANTHER" id="PTHR43568">
    <property type="entry name" value="P PROTEIN"/>
    <property type="match status" value="1"/>
</dbReference>
<feature type="domain" description="Citrate transporter-like" evidence="7">
    <location>
        <begin position="12"/>
        <end position="398"/>
    </location>
</feature>
<evidence type="ECO:0000313" key="9">
    <source>
        <dbReference type="Proteomes" id="UP001299068"/>
    </source>
</evidence>
<dbReference type="InterPro" id="IPR004680">
    <property type="entry name" value="Cit_transptr-like_dom"/>
</dbReference>
<evidence type="ECO:0000256" key="1">
    <source>
        <dbReference type="ARBA" id="ARBA00004141"/>
    </source>
</evidence>
<keyword evidence="9" id="KW-1185">Reference proteome</keyword>
<feature type="transmembrane region" description="Helical" evidence="6">
    <location>
        <begin position="376"/>
        <end position="401"/>
    </location>
</feature>
<feature type="transmembrane region" description="Helical" evidence="6">
    <location>
        <begin position="447"/>
        <end position="470"/>
    </location>
</feature>
<keyword evidence="3 6" id="KW-0812">Transmembrane</keyword>
<evidence type="ECO:0000259" key="7">
    <source>
        <dbReference type="Pfam" id="PF03600"/>
    </source>
</evidence>
<evidence type="ECO:0000313" key="8">
    <source>
        <dbReference type="EMBL" id="MBY0755870.1"/>
    </source>
</evidence>
<reference evidence="8 9" key="1">
    <citation type="journal article" date="2021" name="Cell Host Microbe">
        <title>in vivo commensal control of Clostridioides difficile virulence.</title>
        <authorList>
            <person name="Girinathan B.P."/>
            <person name="Dibenedetto N."/>
            <person name="Worley J.N."/>
            <person name="Peltier J."/>
            <person name="Arrieta-Ortiz M.L."/>
            <person name="Rupa Christinal Immanuel S."/>
            <person name="Lavin R."/>
            <person name="Delaney M.L."/>
            <person name="Cummins C."/>
            <person name="Hoffmann M."/>
            <person name="Luo Y."/>
            <person name="Gonzalez-Escalona N."/>
            <person name="Allard M."/>
            <person name="Onderdonk A.B."/>
            <person name="Gerber G.K."/>
            <person name="Sonenshein A.L."/>
            <person name="Baliga N."/>
            <person name="Dupuy B."/>
            <person name="Bry L."/>
        </authorList>
    </citation>
    <scope>NUCLEOTIDE SEQUENCE [LARGE SCALE GENOMIC DNA]</scope>
    <source>
        <strain evidence="8 9">DSM 599</strain>
    </source>
</reference>
<comment type="subcellular location">
    <subcellularLocation>
        <location evidence="1">Membrane</location>
        <topology evidence="1">Multi-pass membrane protein</topology>
    </subcellularLocation>
</comment>
<evidence type="ECO:0000256" key="4">
    <source>
        <dbReference type="ARBA" id="ARBA00022989"/>
    </source>
</evidence>
<evidence type="ECO:0000256" key="3">
    <source>
        <dbReference type="ARBA" id="ARBA00022692"/>
    </source>
</evidence>
<sequence>MAVILIIVIAIYIAMIFSVKYRTAIATLGIGALLLYTTIFEGYSFADAFKSFPFEIVVLILTLALFSKIFENNGFLKFIGDKLSELSKGKKLFIMIVLPLVMYATSLFMNNLSVVLLFTFISLTLIRKLDLPVIPVLVSGLIASNIGGCPLPWADTPAVIITLYTDFTIIDFLTKVFVPCAIYVVLLIIYTIIWTKFSNKNSEVCCDSNSRGFLHYHKPKQFPRPPHAKIGIAIPPPPPPYEPAPHIKIQMKDSRFKNVYLPLILFAGLITGICIAPFFNISISYICIFFMGLTIIFVATNPEEILNSLSVNDSIIFISSLFMISGILEHFGILKIVVTYILSFTGDSKILILLCILFSAFIISTFLSAGPATATILPICVQLLPVVGSNFIFAALALGILAGSSMLPWSATGGPIMLSEVDRYLHHYNISNEEEVKIKEVYNLKNYISFSIPFALLMLICSALYLVIYISI</sequence>
<gene>
    <name evidence="8" type="ORF">K5V21_10435</name>
</gene>
<protein>
    <recommendedName>
        <fullName evidence="7">Citrate transporter-like domain-containing protein</fullName>
    </recommendedName>
</protein>
<dbReference type="InterPro" id="IPR051475">
    <property type="entry name" value="Diverse_Ion_Transporter"/>
</dbReference>
<proteinExistence type="predicted"/>
<feature type="transmembrane region" description="Helical" evidence="6">
    <location>
        <begin position="259"/>
        <end position="276"/>
    </location>
</feature>
<keyword evidence="2" id="KW-0813">Transport</keyword>
<dbReference type="Pfam" id="PF03600">
    <property type="entry name" value="CitMHS"/>
    <property type="match status" value="1"/>
</dbReference>
<feature type="transmembrane region" description="Helical" evidence="6">
    <location>
        <begin position="350"/>
        <end position="370"/>
    </location>
</feature>
<dbReference type="Proteomes" id="UP001299068">
    <property type="component" value="Unassembled WGS sequence"/>
</dbReference>
<organism evidence="8 9">
    <name type="scientific">Clostridium sardiniense</name>
    <name type="common">Clostridium absonum</name>
    <dbReference type="NCBI Taxonomy" id="29369"/>
    <lineage>
        <taxon>Bacteria</taxon>
        <taxon>Bacillati</taxon>
        <taxon>Bacillota</taxon>
        <taxon>Clostridia</taxon>
        <taxon>Eubacteriales</taxon>
        <taxon>Clostridiaceae</taxon>
        <taxon>Clostridium</taxon>
    </lineage>
</organism>
<dbReference type="RefSeq" id="WP_221861199.1">
    <property type="nucleotide sequence ID" value="NZ_JAIKTU010000007.1"/>
</dbReference>
<evidence type="ECO:0000256" key="2">
    <source>
        <dbReference type="ARBA" id="ARBA00022448"/>
    </source>
</evidence>
<feature type="transmembrane region" description="Helical" evidence="6">
    <location>
        <begin position="172"/>
        <end position="193"/>
    </location>
</feature>
<keyword evidence="4 6" id="KW-1133">Transmembrane helix</keyword>
<keyword evidence="5 6" id="KW-0472">Membrane</keyword>
<evidence type="ECO:0000256" key="5">
    <source>
        <dbReference type="ARBA" id="ARBA00023136"/>
    </source>
</evidence>
<feature type="transmembrane region" description="Helical" evidence="6">
    <location>
        <begin position="21"/>
        <end position="40"/>
    </location>
</feature>
<feature type="transmembrane region" description="Helical" evidence="6">
    <location>
        <begin position="92"/>
        <end position="121"/>
    </location>
</feature>
<evidence type="ECO:0000256" key="6">
    <source>
        <dbReference type="SAM" id="Phobius"/>
    </source>
</evidence>
<accession>A0ABS7KYJ0</accession>
<dbReference type="EMBL" id="JAIKTU010000007">
    <property type="protein sequence ID" value="MBY0755870.1"/>
    <property type="molecule type" value="Genomic_DNA"/>
</dbReference>
<feature type="transmembrane region" description="Helical" evidence="6">
    <location>
        <begin position="52"/>
        <end position="71"/>
    </location>
</feature>